<dbReference type="AlphaFoldDB" id="A0A7J6WDW8"/>
<evidence type="ECO:0000313" key="2">
    <source>
        <dbReference type="Proteomes" id="UP000554482"/>
    </source>
</evidence>
<organism evidence="1 2">
    <name type="scientific">Thalictrum thalictroides</name>
    <name type="common">Rue-anemone</name>
    <name type="synonym">Anemone thalictroides</name>
    <dbReference type="NCBI Taxonomy" id="46969"/>
    <lineage>
        <taxon>Eukaryota</taxon>
        <taxon>Viridiplantae</taxon>
        <taxon>Streptophyta</taxon>
        <taxon>Embryophyta</taxon>
        <taxon>Tracheophyta</taxon>
        <taxon>Spermatophyta</taxon>
        <taxon>Magnoliopsida</taxon>
        <taxon>Ranunculales</taxon>
        <taxon>Ranunculaceae</taxon>
        <taxon>Thalictroideae</taxon>
        <taxon>Thalictrum</taxon>
    </lineage>
</organism>
<protein>
    <submittedName>
        <fullName evidence="1">Uncharacterized protein</fullName>
    </submittedName>
</protein>
<evidence type="ECO:0000313" key="1">
    <source>
        <dbReference type="EMBL" id="KAF5195624.1"/>
    </source>
</evidence>
<comment type="caution">
    <text evidence="1">The sequence shown here is derived from an EMBL/GenBank/DDBJ whole genome shotgun (WGS) entry which is preliminary data.</text>
</comment>
<keyword evidence="2" id="KW-1185">Reference proteome</keyword>
<name>A0A7J6WDW8_THATH</name>
<dbReference type="EMBL" id="JABWDY010017058">
    <property type="protein sequence ID" value="KAF5195624.1"/>
    <property type="molecule type" value="Genomic_DNA"/>
</dbReference>
<proteinExistence type="predicted"/>
<dbReference type="OrthoDB" id="1823212at2759"/>
<accession>A0A7J6WDW8</accession>
<gene>
    <name evidence="1" type="ORF">FRX31_014791</name>
</gene>
<reference evidence="1 2" key="1">
    <citation type="submission" date="2020-06" db="EMBL/GenBank/DDBJ databases">
        <title>Transcriptomic and genomic resources for Thalictrum thalictroides and T. hernandezii: Facilitating candidate gene discovery in an emerging model plant lineage.</title>
        <authorList>
            <person name="Arias T."/>
            <person name="Riano-Pachon D.M."/>
            <person name="Di Stilio V.S."/>
        </authorList>
    </citation>
    <scope>NUCLEOTIDE SEQUENCE [LARGE SCALE GENOMIC DNA]</scope>
    <source>
        <strain evidence="2">cv. WT478/WT964</strain>
        <tissue evidence="1">Leaves</tissue>
    </source>
</reference>
<dbReference type="Proteomes" id="UP000554482">
    <property type="component" value="Unassembled WGS sequence"/>
</dbReference>
<sequence length="86" mass="9573">MKPLISTIAVFLVEHEWRAVISSNLYLIQVVGVLNPLALDYKSIGTVKEELADLQEDLSQAHEQEVTLSSSHSLLIVRINICQTEA</sequence>